<evidence type="ECO:0000313" key="1">
    <source>
        <dbReference type="EMBL" id="RBO90457.1"/>
    </source>
</evidence>
<protein>
    <submittedName>
        <fullName evidence="1">Uncharacterized protein</fullName>
    </submittedName>
</protein>
<sequence length="56" mass="6044">MKSHEKCNSGIEGVSVSAVSDAIRAWHRGDKLTESQSSLIEQARVITLGRAYGISL</sequence>
<dbReference type="Proteomes" id="UP000252893">
    <property type="component" value="Unassembled WGS sequence"/>
</dbReference>
<comment type="caution">
    <text evidence="1">The sequence shown here is derived from an EMBL/GenBank/DDBJ whole genome shotgun (WGS) entry which is preliminary data.</text>
</comment>
<accession>A0A366DK46</accession>
<dbReference type="AlphaFoldDB" id="A0A366DK46"/>
<dbReference type="EMBL" id="QNRH01000013">
    <property type="protein sequence ID" value="RBO90457.1"/>
    <property type="molecule type" value="Genomic_DNA"/>
</dbReference>
<keyword evidence="2" id="KW-1185">Reference proteome</keyword>
<name>A0A366DK46_9HYPH</name>
<proteinExistence type="predicted"/>
<gene>
    <name evidence="1" type="ORF">DFR47_11318</name>
</gene>
<organism evidence="1 2">
    <name type="scientific">Pseudochrobactrum asaccharolyticum</name>
    <dbReference type="NCBI Taxonomy" id="354351"/>
    <lineage>
        <taxon>Bacteria</taxon>
        <taxon>Pseudomonadati</taxon>
        <taxon>Pseudomonadota</taxon>
        <taxon>Alphaproteobacteria</taxon>
        <taxon>Hyphomicrobiales</taxon>
        <taxon>Brucellaceae</taxon>
        <taxon>Pseudochrobactrum</taxon>
    </lineage>
</organism>
<evidence type="ECO:0000313" key="2">
    <source>
        <dbReference type="Proteomes" id="UP000252893"/>
    </source>
</evidence>
<reference evidence="1 2" key="1">
    <citation type="submission" date="2018-06" db="EMBL/GenBank/DDBJ databases">
        <title>Genomic Encyclopedia of Type Strains, Phase IV (KMG-IV): sequencing the most valuable type-strain genomes for metagenomic binning, comparative biology and taxonomic classification.</title>
        <authorList>
            <person name="Goeker M."/>
        </authorList>
    </citation>
    <scope>NUCLEOTIDE SEQUENCE [LARGE SCALE GENOMIC DNA]</scope>
    <source>
        <strain evidence="1 2">DSM 25619</strain>
    </source>
</reference>